<comment type="caution">
    <text evidence="7">The sequence shown here is derived from an EMBL/GenBank/DDBJ whole genome shotgun (WGS) entry which is preliminary data.</text>
</comment>
<dbReference type="RefSeq" id="WP_035538649.1">
    <property type="nucleotide sequence ID" value="NZ_ARYL01000016.1"/>
</dbReference>
<keyword evidence="3 5" id="KW-1133">Transmembrane helix</keyword>
<dbReference type="PANTHER" id="PTHR10846:SF8">
    <property type="entry name" value="INNER MEMBRANE PROTEIN YRBG"/>
    <property type="match status" value="1"/>
</dbReference>
<dbReference type="Gene3D" id="6.10.280.80">
    <property type="entry name" value="NCX, peripheral helical region"/>
    <property type="match status" value="1"/>
</dbReference>
<reference evidence="7 8" key="1">
    <citation type="journal article" date="2014" name="Antonie Van Leeuwenhoek">
        <title>Hyphomonas beringensis sp. nov. and Hyphomonas chukchiensis sp. nov., isolated from surface seawater of the Bering Sea and Chukchi Sea.</title>
        <authorList>
            <person name="Li C."/>
            <person name="Lai Q."/>
            <person name="Li G."/>
            <person name="Dong C."/>
            <person name="Wang J."/>
            <person name="Liao Y."/>
            <person name="Shao Z."/>
        </authorList>
    </citation>
    <scope>NUCLEOTIDE SEQUENCE [LARGE SCALE GENOMIC DNA]</scope>
    <source>
        <strain evidence="7 8">SCH89</strain>
    </source>
</reference>
<dbReference type="InterPro" id="IPR004481">
    <property type="entry name" value="K/Na/Ca-exchanger"/>
</dbReference>
<dbReference type="PANTHER" id="PTHR10846">
    <property type="entry name" value="SODIUM/POTASSIUM/CALCIUM EXCHANGER"/>
    <property type="match status" value="1"/>
</dbReference>
<dbReference type="eggNOG" id="COG0530">
    <property type="taxonomic scope" value="Bacteria"/>
</dbReference>
<sequence length="339" mass="34768">MTYLMVLGGLVLLFVGGEALVRGSVSIARKLNISELVIGLTLVGFGTSVPELVTSLRAIGQGAVGIAVGNVVGSNIANILLVLGLAAVIRPILTNPKALSRDGAVMVGVTALLCALIWFDLFTRVAGFGLIGLLLAYLAYSLLADQKRETDAAAMHAAEGESVQAQYGLFVGLIIAVVGLVAVIIGARLLVDGGVSIARDFGISETIIGLTIVAVGTSLPELATTAVAAYRGKSDVALGNIIGSNIFNVLGILGVTALVQPFSVRGNTAVGSIADGATTSLISPLDIGMLVLSTVLLMLFAITRKRISRWEGAVLLLAYATYFGLLFGLVPVPGILTNA</sequence>
<dbReference type="NCBIfam" id="TIGR00367">
    <property type="entry name" value="calcium/sodium antiporter"/>
    <property type="match status" value="1"/>
</dbReference>
<dbReference type="AlphaFoldDB" id="A0A059G613"/>
<evidence type="ECO:0000313" key="7">
    <source>
        <dbReference type="EMBL" id="KDA02179.1"/>
    </source>
</evidence>
<organism evidence="7 8">
    <name type="scientific">Hyphomonas oceanitis SCH89</name>
    <dbReference type="NCBI Taxonomy" id="1280953"/>
    <lineage>
        <taxon>Bacteria</taxon>
        <taxon>Pseudomonadati</taxon>
        <taxon>Pseudomonadota</taxon>
        <taxon>Alphaproteobacteria</taxon>
        <taxon>Hyphomonadales</taxon>
        <taxon>Hyphomonadaceae</taxon>
        <taxon>Hyphomonas</taxon>
    </lineage>
</organism>
<dbReference type="Gene3D" id="1.20.1420.30">
    <property type="entry name" value="NCX, central ion-binding region"/>
    <property type="match status" value="1"/>
</dbReference>
<name>A0A059G613_9PROT</name>
<gene>
    <name evidence="7" type="ORF">HOC_11468</name>
</gene>
<evidence type="ECO:0000259" key="6">
    <source>
        <dbReference type="Pfam" id="PF01699"/>
    </source>
</evidence>
<keyword evidence="2 5" id="KW-0812">Transmembrane</keyword>
<accession>A0A059G613</accession>
<evidence type="ECO:0000256" key="2">
    <source>
        <dbReference type="ARBA" id="ARBA00022692"/>
    </source>
</evidence>
<feature type="domain" description="Sodium/calcium exchanger membrane region" evidence="6">
    <location>
        <begin position="3"/>
        <end position="142"/>
    </location>
</feature>
<protein>
    <submittedName>
        <fullName evidence="7">K+-dependent Na+/Ca+ exchanger-like protein</fullName>
    </submittedName>
</protein>
<dbReference type="OrthoDB" id="9794225at2"/>
<proteinExistence type="predicted"/>
<feature type="transmembrane region" description="Helical" evidence="5">
    <location>
        <begin position="314"/>
        <end position="336"/>
    </location>
</feature>
<dbReference type="GO" id="GO:0005262">
    <property type="term" value="F:calcium channel activity"/>
    <property type="evidence" value="ECO:0007669"/>
    <property type="project" value="TreeGrafter"/>
</dbReference>
<dbReference type="Pfam" id="PF01699">
    <property type="entry name" value="Na_Ca_ex"/>
    <property type="match status" value="2"/>
</dbReference>
<feature type="transmembrane region" description="Helical" evidence="5">
    <location>
        <begin position="101"/>
        <end position="119"/>
    </location>
</feature>
<dbReference type="EMBL" id="ARYL01000016">
    <property type="protein sequence ID" value="KDA02179.1"/>
    <property type="molecule type" value="Genomic_DNA"/>
</dbReference>
<feature type="transmembrane region" description="Helical" evidence="5">
    <location>
        <begin position="282"/>
        <end position="302"/>
    </location>
</feature>
<dbReference type="PATRIC" id="fig|1280953.3.peg.2312"/>
<dbReference type="STRING" id="1280953.HOC_11468"/>
<evidence type="ECO:0000256" key="3">
    <source>
        <dbReference type="ARBA" id="ARBA00022989"/>
    </source>
</evidence>
<dbReference type="Proteomes" id="UP000024942">
    <property type="component" value="Unassembled WGS sequence"/>
</dbReference>
<keyword evidence="8" id="KW-1185">Reference proteome</keyword>
<feature type="transmembrane region" description="Helical" evidence="5">
    <location>
        <begin position="63"/>
        <end position="89"/>
    </location>
</feature>
<dbReference type="GO" id="GO:0006874">
    <property type="term" value="P:intracellular calcium ion homeostasis"/>
    <property type="evidence" value="ECO:0007669"/>
    <property type="project" value="TreeGrafter"/>
</dbReference>
<dbReference type="GO" id="GO:0005886">
    <property type="term" value="C:plasma membrane"/>
    <property type="evidence" value="ECO:0007669"/>
    <property type="project" value="TreeGrafter"/>
</dbReference>
<evidence type="ECO:0000256" key="1">
    <source>
        <dbReference type="ARBA" id="ARBA00004141"/>
    </source>
</evidence>
<feature type="transmembrane region" description="Helical" evidence="5">
    <location>
        <begin position="207"/>
        <end position="230"/>
    </location>
</feature>
<dbReference type="GO" id="GO:0008273">
    <property type="term" value="F:calcium, potassium:sodium antiporter activity"/>
    <property type="evidence" value="ECO:0007669"/>
    <property type="project" value="TreeGrafter"/>
</dbReference>
<feature type="transmembrane region" description="Helical" evidence="5">
    <location>
        <begin position="125"/>
        <end position="144"/>
    </location>
</feature>
<dbReference type="InterPro" id="IPR044880">
    <property type="entry name" value="NCX_ion-bd_dom_sf"/>
</dbReference>
<feature type="transmembrane region" description="Helical" evidence="5">
    <location>
        <begin position="165"/>
        <end position="187"/>
    </location>
</feature>
<evidence type="ECO:0000256" key="4">
    <source>
        <dbReference type="ARBA" id="ARBA00023136"/>
    </source>
</evidence>
<dbReference type="InterPro" id="IPR004837">
    <property type="entry name" value="NaCa_Exmemb"/>
</dbReference>
<feature type="transmembrane region" description="Helical" evidence="5">
    <location>
        <begin position="242"/>
        <end position="262"/>
    </location>
</feature>
<feature type="domain" description="Sodium/calcium exchanger membrane region" evidence="6">
    <location>
        <begin position="173"/>
        <end position="326"/>
    </location>
</feature>
<keyword evidence="4 5" id="KW-0472">Membrane</keyword>
<comment type="subcellular location">
    <subcellularLocation>
        <location evidence="1">Membrane</location>
        <topology evidence="1">Multi-pass membrane protein</topology>
    </subcellularLocation>
</comment>
<evidence type="ECO:0000256" key="5">
    <source>
        <dbReference type="SAM" id="Phobius"/>
    </source>
</evidence>
<evidence type="ECO:0000313" key="8">
    <source>
        <dbReference type="Proteomes" id="UP000024942"/>
    </source>
</evidence>